<dbReference type="AlphaFoldDB" id="A0A175YI03"/>
<evidence type="ECO:0000313" key="1">
    <source>
        <dbReference type="EMBL" id="KZM82840.1"/>
    </source>
</evidence>
<evidence type="ECO:0000313" key="3">
    <source>
        <dbReference type="Proteomes" id="UP000077755"/>
    </source>
</evidence>
<proteinExistence type="predicted"/>
<accession>A0A175YI03</accession>
<reference evidence="1" key="1">
    <citation type="journal article" date="2016" name="Nat. Genet.">
        <title>A high-quality carrot genome assembly provides new insights into carotenoid accumulation and asterid genome evolution.</title>
        <authorList>
            <person name="Iorizzo M."/>
            <person name="Ellison S."/>
            <person name="Senalik D."/>
            <person name="Zeng P."/>
            <person name="Satapoomin P."/>
            <person name="Huang J."/>
            <person name="Bowman M."/>
            <person name="Iovene M."/>
            <person name="Sanseverino W."/>
            <person name="Cavagnaro P."/>
            <person name="Yildiz M."/>
            <person name="Macko-Podgorni A."/>
            <person name="Moranska E."/>
            <person name="Grzebelus E."/>
            <person name="Grzebelus D."/>
            <person name="Ashrafi H."/>
            <person name="Zheng Z."/>
            <person name="Cheng S."/>
            <person name="Spooner D."/>
            <person name="Van Deynze A."/>
            <person name="Simon P."/>
        </authorList>
    </citation>
    <scope>NUCLEOTIDE SEQUENCE [LARGE SCALE GENOMIC DNA]</scope>
    <source>
        <tissue evidence="1">Leaf</tissue>
    </source>
</reference>
<reference evidence="2" key="2">
    <citation type="submission" date="2022-03" db="EMBL/GenBank/DDBJ databases">
        <title>Draft title - Genomic analysis of global carrot germplasm unveils the trajectory of domestication and the origin of high carotenoid orange carrot.</title>
        <authorList>
            <person name="Iorizzo M."/>
            <person name="Ellison S."/>
            <person name="Senalik D."/>
            <person name="Macko-Podgorni A."/>
            <person name="Grzebelus D."/>
            <person name="Bostan H."/>
            <person name="Rolling W."/>
            <person name="Curaba J."/>
            <person name="Simon P."/>
        </authorList>
    </citation>
    <scope>NUCLEOTIDE SEQUENCE</scope>
    <source>
        <tissue evidence="2">Leaf</tissue>
    </source>
</reference>
<dbReference type="EMBL" id="LNRQ01000009">
    <property type="protein sequence ID" value="KZM82840.1"/>
    <property type="molecule type" value="Genomic_DNA"/>
</dbReference>
<organism evidence="1">
    <name type="scientific">Daucus carota subsp. sativus</name>
    <name type="common">Carrot</name>
    <dbReference type="NCBI Taxonomy" id="79200"/>
    <lineage>
        <taxon>Eukaryota</taxon>
        <taxon>Viridiplantae</taxon>
        <taxon>Streptophyta</taxon>
        <taxon>Embryophyta</taxon>
        <taxon>Tracheophyta</taxon>
        <taxon>Spermatophyta</taxon>
        <taxon>Magnoliopsida</taxon>
        <taxon>eudicotyledons</taxon>
        <taxon>Gunneridae</taxon>
        <taxon>Pentapetalae</taxon>
        <taxon>asterids</taxon>
        <taxon>campanulids</taxon>
        <taxon>Apiales</taxon>
        <taxon>Apiaceae</taxon>
        <taxon>Apioideae</taxon>
        <taxon>Scandiceae</taxon>
        <taxon>Daucinae</taxon>
        <taxon>Daucus</taxon>
        <taxon>Daucus sect. Daucus</taxon>
    </lineage>
</organism>
<dbReference type="Gramene" id="KZM82840">
    <property type="protein sequence ID" value="KZM82840"/>
    <property type="gene ID" value="DCAR_030409"/>
</dbReference>
<keyword evidence="3" id="KW-1185">Reference proteome</keyword>
<dbReference type="Proteomes" id="UP000077755">
    <property type="component" value="Chromosome 9"/>
</dbReference>
<sequence length="52" mass="6078">MEDRFLLRTPQNFRDTEDLAQFMKKNTLAVNFSSPPSLVLLDYFTISPSREP</sequence>
<gene>
    <name evidence="1" type="ORF">DCAR_030409</name>
    <name evidence="2" type="ORF">DCAR_0935329</name>
</gene>
<protein>
    <submittedName>
        <fullName evidence="1">Uncharacterized protein</fullName>
    </submittedName>
</protein>
<evidence type="ECO:0000313" key="2">
    <source>
        <dbReference type="EMBL" id="WOH15783.1"/>
    </source>
</evidence>
<name>A0A175YI03_DAUCS</name>
<dbReference type="EMBL" id="CP093351">
    <property type="protein sequence ID" value="WOH15783.1"/>
    <property type="molecule type" value="Genomic_DNA"/>
</dbReference>